<protein>
    <submittedName>
        <fullName evidence="4">Putative transposase</fullName>
    </submittedName>
</protein>
<evidence type="ECO:0000256" key="1">
    <source>
        <dbReference type="ARBA" id="ARBA00009787"/>
    </source>
</evidence>
<name>A0A212INX6_9ENTR</name>
<evidence type="ECO:0000313" key="4">
    <source>
        <dbReference type="EMBL" id="SBV68466.1"/>
    </source>
</evidence>
<dbReference type="AlphaFoldDB" id="A0A212INX6"/>
<dbReference type="GO" id="GO:1990238">
    <property type="term" value="F:double-stranded DNA endonuclease activity"/>
    <property type="evidence" value="ECO:0007669"/>
    <property type="project" value="TreeGrafter"/>
</dbReference>
<accession>A0A212INX6</accession>
<dbReference type="GO" id="GO:0006310">
    <property type="term" value="P:DNA recombination"/>
    <property type="evidence" value="ECO:0007669"/>
    <property type="project" value="TreeGrafter"/>
</dbReference>
<proteinExistence type="inferred from homology"/>
<dbReference type="RefSeq" id="WP_046671280.1">
    <property type="nucleotide sequence ID" value="NZ_LT598672.1"/>
</dbReference>
<dbReference type="InterPro" id="IPR006842">
    <property type="entry name" value="Transposase_31"/>
</dbReference>
<dbReference type="PANTHER" id="PTHR34611:SF2">
    <property type="entry name" value="INACTIVE RECOMBINATION-PROMOTING NUCLEASE-LIKE PROTEIN RPNE-RELATED"/>
    <property type="match status" value="1"/>
</dbReference>
<evidence type="ECO:0000313" key="3">
    <source>
        <dbReference type="EMBL" id="SBV60943.1"/>
    </source>
</evidence>
<dbReference type="PANTHER" id="PTHR34611">
    <property type="match status" value="1"/>
</dbReference>
<feature type="domain" description="Transposase (putative) YhgA-like" evidence="2">
    <location>
        <begin position="8"/>
        <end position="209"/>
    </location>
</feature>
<dbReference type="EMBL" id="FLUB01000001">
    <property type="protein sequence ID" value="SBV60943.1"/>
    <property type="molecule type" value="Genomic_DNA"/>
</dbReference>
<dbReference type="EMBL" id="FLUA01000061">
    <property type="protein sequence ID" value="SBV68466.1"/>
    <property type="molecule type" value="Genomic_DNA"/>
</dbReference>
<comment type="similarity">
    <text evidence="1">Belongs to the Rpn/YhgA-like nuclease family.</text>
</comment>
<dbReference type="InterPro" id="IPR051699">
    <property type="entry name" value="Rpn/YhgA-like_nuclease"/>
</dbReference>
<organism evidence="4">
    <name type="scientific">uncultured Citrobacter sp</name>
    <dbReference type="NCBI Taxonomy" id="200446"/>
    <lineage>
        <taxon>Bacteria</taxon>
        <taxon>Pseudomonadati</taxon>
        <taxon>Pseudomonadota</taxon>
        <taxon>Gammaproteobacteria</taxon>
        <taxon>Enterobacterales</taxon>
        <taxon>Enterobacteriaceae</taxon>
        <taxon>Citrobacter</taxon>
        <taxon>environmental samples</taxon>
    </lineage>
</organism>
<dbReference type="NCBIfam" id="TIGR01784">
    <property type="entry name" value="T_den_put_tspse"/>
    <property type="match status" value="1"/>
</dbReference>
<reference evidence="4" key="1">
    <citation type="submission" date="2016-04" db="EMBL/GenBank/DDBJ databases">
        <authorList>
            <person name="Evans L.H."/>
            <person name="Alamgir A."/>
            <person name="Owens N."/>
            <person name="Weber N.D."/>
            <person name="Virtaneva K."/>
            <person name="Barbian K."/>
            <person name="Babar A."/>
            <person name="Rosenke K."/>
        </authorList>
    </citation>
    <scope>NUCLEOTIDE SEQUENCE</scope>
    <source>
        <strain evidence="4">86-2</strain>
        <strain evidence="3">92-3</strain>
    </source>
</reference>
<dbReference type="InterPro" id="IPR010106">
    <property type="entry name" value="RpnA"/>
</dbReference>
<sequence length="320" mass="36511">MNTDTTATPHDAIFKTFLNHPATARDFLQLHLPDSLRALCDLNTLQLESGSFIEDDLRAYYSDVLWSLKTREGDGYIYTIIEHQSTADAHMAFRLMRYAIAVMQRHLDAGHKKLPLVIPLLFYHGTVSPYPYSLCWLDEFDDPESARQLYSTAFPLIDITVVPDDEIMQHRRMALLELIQKHIRKRDLMGLVEKLAILLVKGHANDNQLKALFNYLMQAGDTARFSEFIHQVAERLPQHKEKLMTIAERLRQEGHLNGLQEGHKKGLQEGLQEGLQTGLQQGKREEALRIASTMQADGIDPQTIFRITGLTAEDLATRSH</sequence>
<gene>
    <name evidence="4" type="primary">yfcI</name>
    <name evidence="4" type="ORF">KL86CIT2_600069</name>
    <name evidence="3" type="ORF">KM92CIT3_10069</name>
</gene>
<dbReference type="Pfam" id="PF04754">
    <property type="entry name" value="Transposase_31"/>
    <property type="match status" value="1"/>
</dbReference>
<evidence type="ECO:0000259" key="2">
    <source>
        <dbReference type="Pfam" id="PF04754"/>
    </source>
</evidence>